<evidence type="ECO:0000256" key="6">
    <source>
        <dbReference type="ARBA" id="ARBA00022723"/>
    </source>
</evidence>
<evidence type="ECO:0000256" key="3">
    <source>
        <dbReference type="ARBA" id="ARBA00001941"/>
    </source>
</evidence>
<sequence length="188" mass="21445">MDQSHLRGCLEFIRQTEKLKDVLRNSHTATGRHESTAEHTWRLCLMAMLFAPDLPGIDPARLLKICLVHDLGEAISGDIPAIHQTAGDDKAHRERQDLITLLEPLDPDRRAEFLALWDDYDAAASPEARIVKGLDKLETIIQHNQGLNAPDFDHRFNLDYGRRYTDAHPLLASLRRLVDEDTRRRIDG</sequence>
<keyword evidence="7" id="KW-0378">Hydrolase</keyword>
<evidence type="ECO:0000313" key="10">
    <source>
        <dbReference type="Proteomes" id="UP000603352"/>
    </source>
</evidence>
<comment type="cofactor">
    <cofactor evidence="3">
        <name>Co(2+)</name>
        <dbReference type="ChEBI" id="CHEBI:48828"/>
    </cofactor>
</comment>
<evidence type="ECO:0000256" key="1">
    <source>
        <dbReference type="ARBA" id="ARBA00001638"/>
    </source>
</evidence>
<dbReference type="EMBL" id="BMDZ01000001">
    <property type="protein sequence ID" value="GGB22927.1"/>
    <property type="molecule type" value="Genomic_DNA"/>
</dbReference>
<evidence type="ECO:0000256" key="4">
    <source>
        <dbReference type="ARBA" id="ARBA00011738"/>
    </source>
</evidence>
<dbReference type="Pfam" id="PF13023">
    <property type="entry name" value="HD_3"/>
    <property type="match status" value="1"/>
</dbReference>
<keyword evidence="10" id="KW-1185">Reference proteome</keyword>
<evidence type="ECO:0000256" key="2">
    <source>
        <dbReference type="ARBA" id="ARBA00001936"/>
    </source>
</evidence>
<protein>
    <recommendedName>
        <fullName evidence="5">5'-deoxynucleotidase</fullName>
        <ecNumber evidence="5">3.1.3.89</ecNumber>
    </recommendedName>
</protein>
<comment type="catalytic activity">
    <reaction evidence="1">
        <text>a 2'-deoxyribonucleoside 5'-phosphate + H2O = a 2'-deoxyribonucleoside + phosphate</text>
        <dbReference type="Rhea" id="RHEA:36167"/>
        <dbReference type="ChEBI" id="CHEBI:15377"/>
        <dbReference type="ChEBI" id="CHEBI:18274"/>
        <dbReference type="ChEBI" id="CHEBI:43474"/>
        <dbReference type="ChEBI" id="CHEBI:65317"/>
        <dbReference type="EC" id="3.1.3.89"/>
    </reaction>
</comment>
<dbReference type="EC" id="3.1.3.89" evidence="5"/>
<gene>
    <name evidence="9" type="ORF">GCM10011505_00160</name>
</gene>
<dbReference type="SUPFAM" id="SSF109604">
    <property type="entry name" value="HD-domain/PDEase-like"/>
    <property type="match status" value="1"/>
</dbReference>
<comment type="cofactor">
    <cofactor evidence="2">
        <name>Mn(2+)</name>
        <dbReference type="ChEBI" id="CHEBI:29035"/>
    </cofactor>
</comment>
<dbReference type="InterPro" id="IPR006674">
    <property type="entry name" value="HD_domain"/>
</dbReference>
<reference evidence="10" key="1">
    <citation type="journal article" date="2019" name="Int. J. Syst. Evol. Microbiol.">
        <title>The Global Catalogue of Microorganisms (GCM) 10K type strain sequencing project: providing services to taxonomists for standard genome sequencing and annotation.</title>
        <authorList>
            <consortium name="The Broad Institute Genomics Platform"/>
            <consortium name="The Broad Institute Genome Sequencing Center for Infectious Disease"/>
            <person name="Wu L."/>
            <person name="Ma J."/>
        </authorList>
    </citation>
    <scope>NUCLEOTIDE SEQUENCE [LARGE SCALE GENOMIC DNA]</scope>
    <source>
        <strain evidence="10">CGMCC 1.10188</strain>
    </source>
</reference>
<organism evidence="9 10">
    <name type="scientific">Tistrella bauzanensis</name>
    <dbReference type="NCBI Taxonomy" id="657419"/>
    <lineage>
        <taxon>Bacteria</taxon>
        <taxon>Pseudomonadati</taxon>
        <taxon>Pseudomonadota</taxon>
        <taxon>Alphaproteobacteria</taxon>
        <taxon>Geminicoccales</taxon>
        <taxon>Geminicoccaceae</taxon>
        <taxon>Tistrella</taxon>
    </lineage>
</organism>
<accession>A0ABQ1I9R6</accession>
<feature type="domain" description="HD/PDEase" evidence="8">
    <location>
        <begin position="32"/>
        <end position="149"/>
    </location>
</feature>
<proteinExistence type="predicted"/>
<dbReference type="RefSeq" id="WP_188573916.1">
    <property type="nucleotide sequence ID" value="NZ_BMDZ01000001.1"/>
</dbReference>
<comment type="caution">
    <text evidence="9">The sequence shown here is derived from an EMBL/GenBank/DDBJ whole genome shotgun (WGS) entry which is preliminary data.</text>
</comment>
<comment type="subunit">
    <text evidence="4">Homodimer.</text>
</comment>
<name>A0ABQ1I9R6_9PROT</name>
<evidence type="ECO:0000313" key="9">
    <source>
        <dbReference type="EMBL" id="GGB22927.1"/>
    </source>
</evidence>
<dbReference type="InterPro" id="IPR003607">
    <property type="entry name" value="HD/PDEase_dom"/>
</dbReference>
<dbReference type="Proteomes" id="UP000603352">
    <property type="component" value="Unassembled WGS sequence"/>
</dbReference>
<evidence type="ECO:0000256" key="7">
    <source>
        <dbReference type="ARBA" id="ARBA00022801"/>
    </source>
</evidence>
<evidence type="ECO:0000256" key="5">
    <source>
        <dbReference type="ARBA" id="ARBA00012964"/>
    </source>
</evidence>
<dbReference type="Gene3D" id="1.10.3210.10">
    <property type="entry name" value="Hypothetical protein af1432"/>
    <property type="match status" value="1"/>
</dbReference>
<dbReference type="SMART" id="SM00471">
    <property type="entry name" value="HDc"/>
    <property type="match status" value="1"/>
</dbReference>
<dbReference type="PANTHER" id="PTHR11845:SF13">
    <property type="entry name" value="5'-DEOXYNUCLEOTIDASE HDDC2"/>
    <property type="match status" value="1"/>
</dbReference>
<keyword evidence="6" id="KW-0479">Metal-binding</keyword>
<dbReference type="PANTHER" id="PTHR11845">
    <property type="entry name" value="5'-DEOXYNUCLEOTIDASE HDDC2"/>
    <property type="match status" value="1"/>
</dbReference>
<evidence type="ECO:0000259" key="8">
    <source>
        <dbReference type="SMART" id="SM00471"/>
    </source>
</evidence>
<dbReference type="InterPro" id="IPR039356">
    <property type="entry name" value="YfbR/HDDC2"/>
</dbReference>